<dbReference type="KEGG" id="bfu:BCIN_06g04250"/>
<proteinExistence type="predicted"/>
<evidence type="ECO:0000313" key="3">
    <source>
        <dbReference type="Proteomes" id="UP000001798"/>
    </source>
</evidence>
<evidence type="ECO:0000256" key="1">
    <source>
        <dbReference type="SAM" id="MobiDB-lite"/>
    </source>
</evidence>
<sequence length="170" mass="19547">MCTTYFSTYINCNHRPFRRTRCPLYKQDPRACTRKVEVLTDDGLLCPACFDEVVWVRSNGEWDIVETPDGDLAKDDWVEVVRVGYDWKENSEPKNAKPLVKRDKAPVLSEVDGTKPVSKKTIEKSNQQWEETLGKQAPRLVGRPEEAIPDSQRLSNSTQSLPKFSKWSNE</sequence>
<feature type="compositionally biased region" description="Polar residues" evidence="1">
    <location>
        <begin position="152"/>
        <end position="170"/>
    </location>
</feature>
<feature type="compositionally biased region" description="Basic and acidic residues" evidence="1">
    <location>
        <begin position="90"/>
        <end position="105"/>
    </location>
</feature>
<reference evidence="2 3" key="1">
    <citation type="journal article" date="2011" name="PLoS Genet.">
        <title>Genomic analysis of the necrotrophic fungal pathogens Sclerotinia sclerotiorum and Botrytis cinerea.</title>
        <authorList>
            <person name="Amselem J."/>
            <person name="Cuomo C.A."/>
            <person name="van Kan J.A."/>
            <person name="Viaud M."/>
            <person name="Benito E.P."/>
            <person name="Couloux A."/>
            <person name="Coutinho P.M."/>
            <person name="de Vries R.P."/>
            <person name="Dyer P.S."/>
            <person name="Fillinger S."/>
            <person name="Fournier E."/>
            <person name="Gout L."/>
            <person name="Hahn M."/>
            <person name="Kohn L."/>
            <person name="Lapalu N."/>
            <person name="Plummer K.M."/>
            <person name="Pradier J.M."/>
            <person name="Quevillon E."/>
            <person name="Sharon A."/>
            <person name="Simon A."/>
            <person name="ten Have A."/>
            <person name="Tudzynski B."/>
            <person name="Tudzynski P."/>
            <person name="Wincker P."/>
            <person name="Andrew M."/>
            <person name="Anthouard V."/>
            <person name="Beever R.E."/>
            <person name="Beffa R."/>
            <person name="Benoit I."/>
            <person name="Bouzid O."/>
            <person name="Brault B."/>
            <person name="Chen Z."/>
            <person name="Choquer M."/>
            <person name="Collemare J."/>
            <person name="Cotton P."/>
            <person name="Danchin E.G."/>
            <person name="Da Silva C."/>
            <person name="Gautier A."/>
            <person name="Giraud C."/>
            <person name="Giraud T."/>
            <person name="Gonzalez C."/>
            <person name="Grossetete S."/>
            <person name="Guldener U."/>
            <person name="Henrissat B."/>
            <person name="Howlett B.J."/>
            <person name="Kodira C."/>
            <person name="Kretschmer M."/>
            <person name="Lappartient A."/>
            <person name="Leroch M."/>
            <person name="Levis C."/>
            <person name="Mauceli E."/>
            <person name="Neuveglise C."/>
            <person name="Oeser B."/>
            <person name="Pearson M."/>
            <person name="Poulain J."/>
            <person name="Poussereau N."/>
            <person name="Quesneville H."/>
            <person name="Rascle C."/>
            <person name="Schumacher J."/>
            <person name="Segurens B."/>
            <person name="Sexton A."/>
            <person name="Silva E."/>
            <person name="Sirven C."/>
            <person name="Soanes D.M."/>
            <person name="Talbot N.J."/>
            <person name="Templeton M."/>
            <person name="Yandava C."/>
            <person name="Yarden O."/>
            <person name="Zeng Q."/>
            <person name="Rollins J.A."/>
            <person name="Lebrun M.H."/>
            <person name="Dickman M."/>
        </authorList>
    </citation>
    <scope>NUCLEOTIDE SEQUENCE [LARGE SCALE GENOMIC DNA]</scope>
    <source>
        <strain evidence="2 3">B05.10</strain>
    </source>
</reference>
<evidence type="ECO:0000313" key="2">
    <source>
        <dbReference type="EMBL" id="ATZ50961.1"/>
    </source>
</evidence>
<dbReference type="Proteomes" id="UP000001798">
    <property type="component" value="Chromosome 6"/>
</dbReference>
<gene>
    <name evidence="2" type="ORF">BCIN_06g04250</name>
</gene>
<dbReference type="VEuPathDB" id="FungiDB:Bcin06g04250"/>
<dbReference type="EMBL" id="CP009810">
    <property type="protein sequence ID" value="ATZ50961.1"/>
    <property type="molecule type" value="Genomic_DNA"/>
</dbReference>
<name>A0A384JKG4_BOTFB</name>
<dbReference type="OrthoDB" id="3501546at2759"/>
<feature type="region of interest" description="Disordered" evidence="1">
    <location>
        <begin position="90"/>
        <end position="170"/>
    </location>
</feature>
<protein>
    <submittedName>
        <fullName evidence="2">Uncharacterized protein</fullName>
    </submittedName>
</protein>
<dbReference type="GeneID" id="36394256"/>
<accession>A0A384JKG4</accession>
<dbReference type="AlphaFoldDB" id="A0A384JKG4"/>
<dbReference type="RefSeq" id="XP_024549298.1">
    <property type="nucleotide sequence ID" value="XM_024693512.1"/>
</dbReference>
<organism evidence="2 3">
    <name type="scientific">Botryotinia fuckeliana (strain B05.10)</name>
    <name type="common">Noble rot fungus</name>
    <name type="synonym">Botrytis cinerea</name>
    <dbReference type="NCBI Taxonomy" id="332648"/>
    <lineage>
        <taxon>Eukaryota</taxon>
        <taxon>Fungi</taxon>
        <taxon>Dikarya</taxon>
        <taxon>Ascomycota</taxon>
        <taxon>Pezizomycotina</taxon>
        <taxon>Leotiomycetes</taxon>
        <taxon>Helotiales</taxon>
        <taxon>Sclerotiniaceae</taxon>
        <taxon>Botrytis</taxon>
    </lineage>
</organism>
<reference evidence="2 3" key="2">
    <citation type="journal article" date="2012" name="Eukaryot. Cell">
        <title>Genome update of Botrytis cinerea strains B05.10 and T4.</title>
        <authorList>
            <person name="Staats M."/>
            <person name="van Kan J.A."/>
        </authorList>
    </citation>
    <scope>NUCLEOTIDE SEQUENCE [LARGE SCALE GENOMIC DNA]</scope>
    <source>
        <strain evidence="2 3">B05.10</strain>
    </source>
</reference>
<keyword evidence="3" id="KW-1185">Reference proteome</keyword>
<reference evidence="2 3" key="3">
    <citation type="journal article" date="2017" name="Mol. Plant Pathol.">
        <title>A gapless genome sequence of the fungus Botrytis cinerea.</title>
        <authorList>
            <person name="Van Kan J.A."/>
            <person name="Stassen J.H."/>
            <person name="Mosbach A."/>
            <person name="Van Der Lee T.A."/>
            <person name="Faino L."/>
            <person name="Farmer A.D."/>
            <person name="Papasotiriou D.G."/>
            <person name="Zhou S."/>
            <person name="Seidl M.F."/>
            <person name="Cottam E."/>
            <person name="Edel D."/>
            <person name="Hahn M."/>
            <person name="Schwartz D.C."/>
            <person name="Dietrich R.A."/>
            <person name="Widdison S."/>
            <person name="Scalliet G."/>
        </authorList>
    </citation>
    <scope>NUCLEOTIDE SEQUENCE [LARGE SCALE GENOMIC DNA]</scope>
    <source>
        <strain evidence="2 3">B05.10</strain>
    </source>
</reference>